<dbReference type="InterPro" id="IPR016024">
    <property type="entry name" value="ARM-type_fold"/>
</dbReference>
<evidence type="ECO:0000313" key="3">
    <source>
        <dbReference type="Proteomes" id="UP000011761"/>
    </source>
</evidence>
<dbReference type="PROSITE" id="PS50011">
    <property type="entry name" value="PROTEIN_KINASE_DOM"/>
    <property type="match status" value="1"/>
</dbReference>
<protein>
    <recommendedName>
        <fullName evidence="1">Protein kinase domain-containing protein</fullName>
    </recommendedName>
</protein>
<dbReference type="RefSeq" id="XP_007672188.1">
    <property type="nucleotide sequence ID" value="XM_007673998.1"/>
</dbReference>
<evidence type="ECO:0000259" key="1">
    <source>
        <dbReference type="PROSITE" id="PS50011"/>
    </source>
</evidence>
<dbReference type="Proteomes" id="UP000011761">
    <property type="component" value="Unassembled WGS sequence"/>
</dbReference>
<dbReference type="Gene3D" id="1.25.10.10">
    <property type="entry name" value="Leucine-rich Repeat Variant"/>
    <property type="match status" value="1"/>
</dbReference>
<reference evidence="2 3" key="1">
    <citation type="journal article" date="2012" name="PLoS Pathog.">
        <title>Diverse lifestyles and strategies of plant pathogenesis encoded in the genomes of eighteen Dothideomycetes fungi.</title>
        <authorList>
            <person name="Ohm R.A."/>
            <person name="Feau N."/>
            <person name="Henrissat B."/>
            <person name="Schoch C.L."/>
            <person name="Horwitz B.A."/>
            <person name="Barry K.W."/>
            <person name="Condon B.J."/>
            <person name="Copeland A.C."/>
            <person name="Dhillon B."/>
            <person name="Glaser F."/>
            <person name="Hesse C.N."/>
            <person name="Kosti I."/>
            <person name="LaButti K."/>
            <person name="Lindquist E.A."/>
            <person name="Lucas S."/>
            <person name="Salamov A.A."/>
            <person name="Bradshaw R.E."/>
            <person name="Ciuffetti L."/>
            <person name="Hamelin R.C."/>
            <person name="Kema G.H.J."/>
            <person name="Lawrence C."/>
            <person name="Scott J.A."/>
            <person name="Spatafora J.W."/>
            <person name="Turgeon B.G."/>
            <person name="de Wit P.J.G.M."/>
            <person name="Zhong S."/>
            <person name="Goodwin S.B."/>
            <person name="Grigoriev I.V."/>
        </authorList>
    </citation>
    <scope>NUCLEOTIDE SEQUENCE [LARGE SCALE GENOMIC DNA]</scope>
    <source>
        <strain evidence="2 3">UAMH 10762</strain>
    </source>
</reference>
<dbReference type="OrthoDB" id="79687at2759"/>
<feature type="domain" description="Protein kinase" evidence="1">
    <location>
        <begin position="1"/>
        <end position="353"/>
    </location>
</feature>
<dbReference type="AlphaFoldDB" id="M2N9Y9"/>
<evidence type="ECO:0000313" key="2">
    <source>
        <dbReference type="EMBL" id="EMD01004.1"/>
    </source>
</evidence>
<dbReference type="GeneID" id="19114145"/>
<dbReference type="EMBL" id="KB445550">
    <property type="protein sequence ID" value="EMD01004.1"/>
    <property type="molecule type" value="Genomic_DNA"/>
</dbReference>
<dbReference type="SUPFAM" id="SSF56112">
    <property type="entry name" value="Protein kinase-like (PK-like)"/>
    <property type="match status" value="1"/>
</dbReference>
<accession>M2N9Y9</accession>
<dbReference type="OMA" id="MAHKCIP"/>
<dbReference type="InterPro" id="IPR051177">
    <property type="entry name" value="CIK-Related_Protein"/>
</dbReference>
<dbReference type="PANTHER" id="PTHR12984:SF6">
    <property type="entry name" value="SCY1-LIKE PROTEIN 2"/>
    <property type="match status" value="1"/>
</dbReference>
<dbReference type="Gene3D" id="3.30.200.20">
    <property type="entry name" value="Phosphorylase Kinase, domain 1"/>
    <property type="match status" value="1"/>
</dbReference>
<sequence>MFSKALSSLSSNISGNYSISPQPSSTAGPWKIFDAKHKKAAKLASVFVFDPKTLTPSPGGLGGAGRGGSASLKRAHEEVIERLKKEASSLARLRHPSILELQEPLEETRNGGLMFATEPVTASLATLLAEKDEQERSGGVGGRGSKYVVEETDGTRHRRELEIDELEIQKGLLQLGKGLEFLHESAGLVHANLTPDAVLVNAKGDWKISGLAFCGPHESSTAATSLTPISLSEALNHDPRLPRSVQLNLDYTSPDFVLDNSLTAAADLFSLGLLIVALYNSPHTSPISTGGSLSSYKRIFSSSSSIPTQQNNFLVSTSHPLPSRLASELLPRLITRRPAQRLSAREFQEASYFDNILVSTIRFLDALPAKTPQEKAAFMRGLPRIMPQFPKSVLEKKVLPALLDEMKDKDLLAPIMSNVFAMIKVMPTGKRAFTTVVVPRLREVFITHRSAEKDTGREAGLMILLENMQVAAENCPGKEFREDLLPIVMLALESPTHAVVDAAHVALTHVLPVLDFTTIKSELFPVIAAVFAKTSSLNIKIRGLEAFYLLCGGSASGNDDAEDDLNGIGVADRRSASSAGSAILDKFTVQEKVVPLLKGIKTKEPGVMMAALRVFRQVGQVADSDYLAMDVLPTLWSMSLGPLLNLQQFQAFMSLIKNLGGKIEREHTRKLQELSSGNAGMNDGLGGGVRRSASGHGAMGTVNGDETDFETLVSG</sequence>
<dbReference type="SMART" id="SM00220">
    <property type="entry name" value="S_TKc"/>
    <property type="match status" value="1"/>
</dbReference>
<dbReference type="Pfam" id="PF00069">
    <property type="entry name" value="Pkinase"/>
    <property type="match status" value="1"/>
</dbReference>
<dbReference type="SUPFAM" id="SSF48371">
    <property type="entry name" value="ARM repeat"/>
    <property type="match status" value="1"/>
</dbReference>
<dbReference type="GO" id="GO:0004672">
    <property type="term" value="F:protein kinase activity"/>
    <property type="evidence" value="ECO:0007669"/>
    <property type="project" value="InterPro"/>
</dbReference>
<gene>
    <name evidence="2" type="ORF">BAUCODRAFT_41841</name>
</gene>
<organism evidence="2 3">
    <name type="scientific">Baudoinia panamericana (strain UAMH 10762)</name>
    <name type="common">Angels' share fungus</name>
    <name type="synonym">Baudoinia compniacensis (strain UAMH 10762)</name>
    <dbReference type="NCBI Taxonomy" id="717646"/>
    <lineage>
        <taxon>Eukaryota</taxon>
        <taxon>Fungi</taxon>
        <taxon>Dikarya</taxon>
        <taxon>Ascomycota</taxon>
        <taxon>Pezizomycotina</taxon>
        <taxon>Dothideomycetes</taxon>
        <taxon>Dothideomycetidae</taxon>
        <taxon>Mycosphaerellales</taxon>
        <taxon>Teratosphaeriaceae</taxon>
        <taxon>Baudoinia</taxon>
    </lineage>
</organism>
<dbReference type="KEGG" id="bcom:BAUCODRAFT_41841"/>
<dbReference type="HOGENOM" id="CLU_008724_1_0_1"/>
<name>M2N9Y9_BAUPA</name>
<dbReference type="CDD" id="cd14011">
    <property type="entry name" value="PK_SCY1_like"/>
    <property type="match status" value="1"/>
</dbReference>
<dbReference type="eggNOG" id="KOG2137">
    <property type="taxonomic scope" value="Eukaryota"/>
</dbReference>
<dbReference type="PANTHER" id="PTHR12984">
    <property type="entry name" value="SCY1-RELATED S/T PROTEIN KINASE-LIKE"/>
    <property type="match status" value="1"/>
</dbReference>
<dbReference type="InterPro" id="IPR011009">
    <property type="entry name" value="Kinase-like_dom_sf"/>
</dbReference>
<feature type="non-terminal residue" evidence="2">
    <location>
        <position position="715"/>
    </location>
</feature>
<proteinExistence type="predicted"/>
<dbReference type="Gene3D" id="1.10.510.10">
    <property type="entry name" value="Transferase(Phosphotransferase) domain 1"/>
    <property type="match status" value="1"/>
</dbReference>
<dbReference type="GO" id="GO:0005524">
    <property type="term" value="F:ATP binding"/>
    <property type="evidence" value="ECO:0007669"/>
    <property type="project" value="InterPro"/>
</dbReference>
<keyword evidence="3" id="KW-1185">Reference proteome</keyword>
<dbReference type="InterPro" id="IPR000719">
    <property type="entry name" value="Prot_kinase_dom"/>
</dbReference>
<dbReference type="InterPro" id="IPR011989">
    <property type="entry name" value="ARM-like"/>
</dbReference>